<dbReference type="PROSITE" id="PS51369">
    <property type="entry name" value="TCP"/>
    <property type="match status" value="1"/>
</dbReference>
<dbReference type="Proteomes" id="UP000796880">
    <property type="component" value="Unassembled WGS sequence"/>
</dbReference>
<dbReference type="AlphaFoldDB" id="A0A8K0MFF8"/>
<sequence>MFSSSTNSLNPFPQHYSSSSSSNYHHHHHHHHHPPLPPPSSLPPIVNQDDDVLFHHHEPLISSPFLLNIAQIPETSVINLGVSNAAAGAGTTTMTNKQDLSCFYGHDDHHHGVPNLLANNYKKPMKKDRHSKIYTAQGLRDRRVRLSIEIAREFFDLQDMLGFDKASKTLEWLLTKSKKAIKDLARTKLSAAKSSSLTTTASECEEEDGSEVNEVVADHDAAINSKLLMLGVSKGKSTKLKLINESALLNLRSAKESRAKARARARERTREKMCNKRVVINDESSKKCPTNSQILNQLRTTMNHHHHHHQLEDQRSLKIAAQIDHENGPLRLPNHIQPSRGNIFQESILIKRKLMKQQSTYNHQQNSTSTNDNNSSNNNNDNSSSINDDDNNNNMIICPNLPQNWDMNSALNITTRPNFCAITNMNLSTANLEK</sequence>
<evidence type="ECO:0000313" key="10">
    <source>
        <dbReference type="EMBL" id="KAF3443917.1"/>
    </source>
</evidence>
<keyword evidence="4" id="KW-0238">DNA-binding</keyword>
<dbReference type="PANTHER" id="PTHR31072:SF224">
    <property type="entry name" value="TRANSCRIPTION FACTOR TCP1"/>
    <property type="match status" value="1"/>
</dbReference>
<dbReference type="GO" id="GO:2000032">
    <property type="term" value="P:regulation of secondary shoot formation"/>
    <property type="evidence" value="ECO:0007669"/>
    <property type="project" value="TreeGrafter"/>
</dbReference>
<evidence type="ECO:0000259" key="8">
    <source>
        <dbReference type="PROSITE" id="PS51369"/>
    </source>
</evidence>
<evidence type="ECO:0000256" key="3">
    <source>
        <dbReference type="ARBA" id="ARBA00023015"/>
    </source>
</evidence>
<feature type="domain" description="R" evidence="9">
    <location>
        <begin position="255"/>
        <end position="272"/>
    </location>
</feature>
<dbReference type="InterPro" id="IPR017888">
    <property type="entry name" value="CYC/TB1_R_domain"/>
</dbReference>
<keyword evidence="3" id="KW-0805">Transcription regulation</keyword>
<organism evidence="10 11">
    <name type="scientific">Rhamnella rubrinervis</name>
    <dbReference type="NCBI Taxonomy" id="2594499"/>
    <lineage>
        <taxon>Eukaryota</taxon>
        <taxon>Viridiplantae</taxon>
        <taxon>Streptophyta</taxon>
        <taxon>Embryophyta</taxon>
        <taxon>Tracheophyta</taxon>
        <taxon>Spermatophyta</taxon>
        <taxon>Magnoliopsida</taxon>
        <taxon>eudicotyledons</taxon>
        <taxon>Gunneridae</taxon>
        <taxon>Pentapetalae</taxon>
        <taxon>rosids</taxon>
        <taxon>fabids</taxon>
        <taxon>Rosales</taxon>
        <taxon>Rhamnaceae</taxon>
        <taxon>rhamnoid group</taxon>
        <taxon>Rhamneae</taxon>
        <taxon>Rhamnella</taxon>
    </lineage>
</organism>
<evidence type="ECO:0000256" key="7">
    <source>
        <dbReference type="SAM" id="MobiDB-lite"/>
    </source>
</evidence>
<dbReference type="OrthoDB" id="1164183at2759"/>
<feature type="domain" description="TCP" evidence="8">
    <location>
        <begin position="126"/>
        <end position="184"/>
    </location>
</feature>
<dbReference type="GO" id="GO:0003700">
    <property type="term" value="F:DNA-binding transcription factor activity"/>
    <property type="evidence" value="ECO:0007669"/>
    <property type="project" value="InterPro"/>
</dbReference>
<dbReference type="PANTHER" id="PTHR31072">
    <property type="entry name" value="TRANSCRIPTION FACTOR TCP4-RELATED"/>
    <property type="match status" value="1"/>
</dbReference>
<proteinExistence type="predicted"/>
<feature type="compositionally biased region" description="Polar residues" evidence="7">
    <location>
        <begin position="1"/>
        <end position="11"/>
    </location>
</feature>
<reference evidence="10" key="1">
    <citation type="submission" date="2020-03" db="EMBL/GenBank/DDBJ databases">
        <title>A high-quality chromosome-level genome assembly of a woody plant with both climbing and erect habits, Rhamnella rubrinervis.</title>
        <authorList>
            <person name="Lu Z."/>
            <person name="Yang Y."/>
            <person name="Zhu X."/>
            <person name="Sun Y."/>
        </authorList>
    </citation>
    <scope>NUCLEOTIDE SEQUENCE</scope>
    <source>
        <strain evidence="10">BYM</strain>
        <tissue evidence="10">Leaf</tissue>
    </source>
</reference>
<dbReference type="InterPro" id="IPR017887">
    <property type="entry name" value="TF_TCP_subgr"/>
</dbReference>
<accession>A0A8K0MFF8</accession>
<comment type="caution">
    <text evidence="10">The sequence shown here is derived from an EMBL/GenBank/DDBJ whole genome shotgun (WGS) entry which is preliminary data.</text>
</comment>
<evidence type="ECO:0000256" key="2">
    <source>
        <dbReference type="ARBA" id="ARBA00022473"/>
    </source>
</evidence>
<evidence type="ECO:0000256" key="4">
    <source>
        <dbReference type="ARBA" id="ARBA00023125"/>
    </source>
</evidence>
<feature type="compositionally biased region" description="Low complexity" evidence="7">
    <location>
        <begin position="366"/>
        <end position="386"/>
    </location>
</feature>
<keyword evidence="2" id="KW-0217">Developmental protein</keyword>
<keyword evidence="11" id="KW-1185">Reference proteome</keyword>
<keyword evidence="5" id="KW-0804">Transcription</keyword>
<comment type="subcellular location">
    <subcellularLocation>
        <location evidence="1">Nucleus</location>
    </subcellularLocation>
</comment>
<protein>
    <submittedName>
        <fullName evidence="10">Uncharacterized protein</fullName>
    </submittedName>
</protein>
<name>A0A8K0MFF8_9ROSA</name>
<evidence type="ECO:0000256" key="6">
    <source>
        <dbReference type="ARBA" id="ARBA00023242"/>
    </source>
</evidence>
<feature type="compositionally biased region" description="Polar residues" evidence="7">
    <location>
        <begin position="356"/>
        <end position="365"/>
    </location>
</feature>
<feature type="region of interest" description="Disordered" evidence="7">
    <location>
        <begin position="1"/>
        <end position="48"/>
    </location>
</feature>
<evidence type="ECO:0000313" key="11">
    <source>
        <dbReference type="Proteomes" id="UP000796880"/>
    </source>
</evidence>
<gene>
    <name evidence="10" type="ORF">FNV43_RR13607</name>
</gene>
<evidence type="ECO:0000256" key="5">
    <source>
        <dbReference type="ARBA" id="ARBA00023163"/>
    </source>
</evidence>
<dbReference type="Pfam" id="PF03634">
    <property type="entry name" value="TCP"/>
    <property type="match status" value="1"/>
</dbReference>
<feature type="compositionally biased region" description="Basic residues" evidence="7">
    <location>
        <begin position="24"/>
        <end position="34"/>
    </location>
</feature>
<dbReference type="InterPro" id="IPR005333">
    <property type="entry name" value="Transcription_factor_TCP"/>
</dbReference>
<feature type="region of interest" description="Disordered" evidence="7">
    <location>
        <begin position="355"/>
        <end position="391"/>
    </location>
</feature>
<dbReference type="GO" id="GO:0005634">
    <property type="term" value="C:nucleus"/>
    <property type="evidence" value="ECO:0007669"/>
    <property type="project" value="UniProtKB-SubCell"/>
</dbReference>
<dbReference type="EMBL" id="VOIH02000006">
    <property type="protein sequence ID" value="KAF3443917.1"/>
    <property type="molecule type" value="Genomic_DNA"/>
</dbReference>
<evidence type="ECO:0000256" key="1">
    <source>
        <dbReference type="ARBA" id="ARBA00004123"/>
    </source>
</evidence>
<dbReference type="PROSITE" id="PS51370">
    <property type="entry name" value="R"/>
    <property type="match status" value="1"/>
</dbReference>
<keyword evidence="6" id="KW-0539">Nucleus</keyword>
<dbReference type="GO" id="GO:0043565">
    <property type="term" value="F:sequence-specific DNA binding"/>
    <property type="evidence" value="ECO:0007669"/>
    <property type="project" value="TreeGrafter"/>
</dbReference>
<evidence type="ECO:0000259" key="9">
    <source>
        <dbReference type="PROSITE" id="PS51370"/>
    </source>
</evidence>